<dbReference type="RefSeq" id="WP_037463429.1">
    <property type="nucleotide sequence ID" value="NZ_BCZD01000022.1"/>
</dbReference>
<evidence type="ECO:0000256" key="2">
    <source>
        <dbReference type="ARBA" id="ARBA00023125"/>
    </source>
</evidence>
<accession>A0A086PC44</accession>
<dbReference type="PANTHER" id="PTHR47894:SF1">
    <property type="entry name" value="HTH-TYPE TRANSCRIPTIONAL REGULATOR VQSM"/>
    <property type="match status" value="1"/>
</dbReference>
<evidence type="ECO:0000313" key="7">
    <source>
        <dbReference type="Proteomes" id="UP000024284"/>
    </source>
</evidence>
<evidence type="ECO:0000259" key="5">
    <source>
        <dbReference type="PROSITE" id="PS01124"/>
    </source>
</evidence>
<evidence type="ECO:0000256" key="1">
    <source>
        <dbReference type="ARBA" id="ARBA00023015"/>
    </source>
</evidence>
<keyword evidence="2" id="KW-0238">DNA-binding</keyword>
<dbReference type="InterPro" id="IPR018060">
    <property type="entry name" value="HTH_AraC"/>
</dbReference>
<dbReference type="SMART" id="SM00342">
    <property type="entry name" value="HTH_ARAC"/>
    <property type="match status" value="1"/>
</dbReference>
<feature type="domain" description="HTH araC/xylS-type" evidence="5">
    <location>
        <begin position="254"/>
        <end position="354"/>
    </location>
</feature>
<dbReference type="InterPro" id="IPR009057">
    <property type="entry name" value="Homeodomain-like_sf"/>
</dbReference>
<dbReference type="InterPro" id="IPR032687">
    <property type="entry name" value="AraC-type_N"/>
</dbReference>
<keyword evidence="1" id="KW-0805">Transcription regulation</keyword>
<keyword evidence="7" id="KW-1185">Reference proteome</keyword>
<dbReference type="Gene3D" id="1.10.10.60">
    <property type="entry name" value="Homeodomain-like"/>
    <property type="match status" value="1"/>
</dbReference>
<dbReference type="Pfam" id="PF12833">
    <property type="entry name" value="HTH_18"/>
    <property type="match status" value="1"/>
</dbReference>
<dbReference type="OrthoDB" id="9805730at2"/>
<feature type="region of interest" description="Disordered" evidence="4">
    <location>
        <begin position="347"/>
        <end position="367"/>
    </location>
</feature>
<dbReference type="InterPro" id="IPR018062">
    <property type="entry name" value="HTH_AraC-typ_CS"/>
</dbReference>
<keyword evidence="3" id="KW-0804">Transcription</keyword>
<dbReference type="eggNOG" id="COG2207">
    <property type="taxonomic scope" value="Bacteria"/>
</dbReference>
<dbReference type="PATRIC" id="fig|1219045.3.peg.1174"/>
<evidence type="ECO:0000313" key="6">
    <source>
        <dbReference type="EMBL" id="KFG90962.1"/>
    </source>
</evidence>
<reference evidence="6" key="1">
    <citation type="submission" date="2014-08" db="EMBL/GenBank/DDBJ databases">
        <title>Draft genome sequences of Sphingobium herbicidovorans.</title>
        <authorList>
            <person name="Gan H.M."/>
            <person name="Gan H.Y."/>
            <person name="Savka M.A."/>
        </authorList>
    </citation>
    <scope>NUCLEOTIDE SEQUENCE [LARGE SCALE GENOMIC DNA]</scope>
    <source>
        <strain evidence="6">NBRC 16415</strain>
    </source>
</reference>
<dbReference type="PROSITE" id="PS01124">
    <property type="entry name" value="HTH_ARAC_FAMILY_2"/>
    <property type="match status" value="1"/>
</dbReference>
<evidence type="ECO:0000256" key="3">
    <source>
        <dbReference type="ARBA" id="ARBA00023163"/>
    </source>
</evidence>
<sequence length="367" mass="41014">MTKRLNTKYLSRPVAARVSVVIARDLLRLVREIGGDPAALLRQAGLAHLVTPLTGSTAIQRGLSQEDFTRLYAHCTWALDAQAARQEGREPLTKAGVDMLCHCIITCRTLRDVIERTDRFSELVGPRAGRLRLKVDEGVARLDMATPRQVRNASAYVSDLTGLSTYYQLFGWLIGEDIPLLGAAMRYPPLLDERTISYLMPFPMQHGAPENSLRFPAAYLDRPVLRSHHELEHLLERFPFDVEQPQSLDAPLSERIQHLFAAMLASGDAPATAVQLARQFSISVATLKRRLADEGTSLVRLKTEARRALATRLLADPRLTITEVGRRTQFSDTGAFRRAFQQWTGSSPTRWREMRQSGDGMAVSSGR</sequence>
<name>A0A086PC44_SPHHM</name>
<proteinExistence type="predicted"/>
<evidence type="ECO:0000256" key="4">
    <source>
        <dbReference type="SAM" id="MobiDB-lite"/>
    </source>
</evidence>
<dbReference type="PANTHER" id="PTHR47894">
    <property type="entry name" value="HTH-TYPE TRANSCRIPTIONAL REGULATOR GADX"/>
    <property type="match status" value="1"/>
</dbReference>
<comment type="caution">
    <text evidence="6">The sequence shown here is derived from an EMBL/GenBank/DDBJ whole genome shotgun (WGS) entry which is preliminary data.</text>
</comment>
<dbReference type="SUPFAM" id="SSF46689">
    <property type="entry name" value="Homeodomain-like"/>
    <property type="match status" value="1"/>
</dbReference>
<dbReference type="EMBL" id="JFZA02000007">
    <property type="protein sequence ID" value="KFG90962.1"/>
    <property type="molecule type" value="Genomic_DNA"/>
</dbReference>
<gene>
    <name evidence="6" type="ORF">BV98_001155</name>
</gene>
<dbReference type="GO" id="GO:0000976">
    <property type="term" value="F:transcription cis-regulatory region binding"/>
    <property type="evidence" value="ECO:0007669"/>
    <property type="project" value="TreeGrafter"/>
</dbReference>
<protein>
    <submittedName>
        <fullName evidence="6">AraC family transcriptional regulator</fullName>
    </submittedName>
</protein>
<dbReference type="STRING" id="76947.GCA_002080435_03404"/>
<dbReference type="AlphaFoldDB" id="A0A086PC44"/>
<dbReference type="Proteomes" id="UP000024284">
    <property type="component" value="Unassembled WGS sequence"/>
</dbReference>
<dbReference type="PROSITE" id="PS00041">
    <property type="entry name" value="HTH_ARAC_FAMILY_1"/>
    <property type="match status" value="1"/>
</dbReference>
<dbReference type="GO" id="GO:0003700">
    <property type="term" value="F:DNA-binding transcription factor activity"/>
    <property type="evidence" value="ECO:0007669"/>
    <property type="project" value="InterPro"/>
</dbReference>
<dbReference type="GO" id="GO:0005829">
    <property type="term" value="C:cytosol"/>
    <property type="evidence" value="ECO:0007669"/>
    <property type="project" value="TreeGrafter"/>
</dbReference>
<dbReference type="Pfam" id="PF12625">
    <property type="entry name" value="Arabinose_bd"/>
    <property type="match status" value="1"/>
</dbReference>
<organism evidence="6 7">
    <name type="scientific">Sphingobium herbicidovorans (strain ATCC 700291 / DSM 11019 / CCUG 56400 / KCTC 2939 / LMG 18315 / NBRC 16415 / MH)</name>
    <name type="common">Sphingomonas herbicidovorans</name>
    <dbReference type="NCBI Taxonomy" id="1219045"/>
    <lineage>
        <taxon>Bacteria</taxon>
        <taxon>Pseudomonadati</taxon>
        <taxon>Pseudomonadota</taxon>
        <taxon>Alphaproteobacteria</taxon>
        <taxon>Sphingomonadales</taxon>
        <taxon>Sphingomonadaceae</taxon>
        <taxon>Sphingobium</taxon>
    </lineage>
</organism>